<organism evidence="1 2">
    <name type="scientific">Fusarium venenatum</name>
    <dbReference type="NCBI Taxonomy" id="56646"/>
    <lineage>
        <taxon>Eukaryota</taxon>
        <taxon>Fungi</taxon>
        <taxon>Dikarya</taxon>
        <taxon>Ascomycota</taxon>
        <taxon>Pezizomycotina</taxon>
        <taxon>Sordariomycetes</taxon>
        <taxon>Hypocreomycetidae</taxon>
        <taxon>Hypocreales</taxon>
        <taxon>Nectriaceae</taxon>
        <taxon>Fusarium</taxon>
    </lineage>
</organism>
<evidence type="ECO:0000313" key="1">
    <source>
        <dbReference type="EMBL" id="CEI39910.1"/>
    </source>
</evidence>
<evidence type="ECO:0000313" key="2">
    <source>
        <dbReference type="Proteomes" id="UP000245910"/>
    </source>
</evidence>
<dbReference type="EMBL" id="LN649232">
    <property type="protein sequence ID" value="CEI39910.1"/>
    <property type="molecule type" value="Genomic_DNA"/>
</dbReference>
<name>A0A2L2SRS4_9HYPO</name>
<protein>
    <submittedName>
        <fullName evidence="1">Uncharacterized protein</fullName>
    </submittedName>
</protein>
<reference evidence="2" key="1">
    <citation type="submission" date="2014-10" db="EMBL/GenBank/DDBJ databases">
        <authorList>
            <person name="King R."/>
        </authorList>
    </citation>
    <scope>NUCLEOTIDE SEQUENCE [LARGE SCALE GENOMIC DNA]</scope>
    <source>
        <strain evidence="2">A3/5</strain>
    </source>
</reference>
<keyword evidence="2" id="KW-1185">Reference proteome</keyword>
<accession>A0A2L2SRS4</accession>
<proteinExistence type="predicted"/>
<dbReference type="Proteomes" id="UP000245910">
    <property type="component" value="Chromosome IIII"/>
</dbReference>
<sequence>MPYVLGYQLPNAFILKKATQQGTPNHFITATSFGASFTQFCGCQALQIFHKVIEFSPLRPTKFDKSSSKFGPGNRWKQSSQPLLLLLVSILILSQLKPTRRGTSPYGIIMANIAWQAMGYLLGGLAKVLAWDFALSPFDTSRRRTYLQRLARTGSCDSQPSQASDGDIFNKLSRLPPKTTQEVIRLCLTNIMICHGTYLLGCPPSEPYCDYYQRIRRPAEETNLWWETITFNADYQDIKVVSDASENTTPKGSTKRSSSLLLTGRYQITRFISHGIKACKNLLAEVYETPHLSESYIAQQRCQRVANG</sequence>
<dbReference type="AlphaFoldDB" id="A0A2L2SRS4"/>